<reference evidence="8 9" key="1">
    <citation type="submission" date="2024-08" db="EMBL/GenBank/DDBJ databases">
        <title>Oceanimonas smirnovii Genome sequencing and assembly.</title>
        <authorList>
            <person name="Tang B."/>
        </authorList>
    </citation>
    <scope>NUCLEOTIDE SEQUENCE [LARGE SCALE GENOMIC DNA]</scope>
    <source>
        <strain evidence="8 9">OS2020-119</strain>
    </source>
</reference>
<dbReference type="InterPro" id="IPR001029">
    <property type="entry name" value="Flagellin_N"/>
</dbReference>
<gene>
    <name evidence="8" type="ORF">AB9R89_15020</name>
</gene>
<dbReference type="InterPro" id="IPR001492">
    <property type="entry name" value="Flagellin"/>
</dbReference>
<comment type="caution">
    <text evidence="8">The sequence shown here is derived from an EMBL/GenBank/DDBJ whole genome shotgun (WGS) entry which is preliminary data.</text>
</comment>
<name>A0ABW7P549_9GAMM</name>
<keyword evidence="8" id="KW-0969">Cilium</keyword>
<feature type="non-terminal residue" evidence="8">
    <location>
        <position position="89"/>
    </location>
</feature>
<feature type="region of interest" description="Disordered" evidence="6">
    <location>
        <begin position="1"/>
        <end position="24"/>
    </location>
</feature>
<sequence>NINSMQETSALSKLSSGSRITSASDDAAGLAISTRISSDITTLQQAATNAAQATSILQTADGGASNISDILARMKSLASESASGTVADS</sequence>
<comment type="similarity">
    <text evidence="3">Belongs to the bacterial flagellin family.</text>
</comment>
<organism evidence="8 9">
    <name type="scientific">Oceanimonas smirnovii</name>
    <dbReference type="NCBI Taxonomy" id="264574"/>
    <lineage>
        <taxon>Bacteria</taxon>
        <taxon>Pseudomonadati</taxon>
        <taxon>Pseudomonadota</taxon>
        <taxon>Gammaproteobacteria</taxon>
        <taxon>Aeromonadales</taxon>
        <taxon>Aeromonadaceae</taxon>
        <taxon>Oceanimonas</taxon>
    </lineage>
</organism>
<keyword evidence="4" id="KW-0964">Secreted</keyword>
<evidence type="ECO:0000256" key="6">
    <source>
        <dbReference type="SAM" id="MobiDB-lite"/>
    </source>
</evidence>
<comment type="subcellular location">
    <subcellularLocation>
        <location evidence="1">Bacterial flagellum</location>
    </subcellularLocation>
    <subcellularLocation>
        <location evidence="2">Secreted</location>
    </subcellularLocation>
</comment>
<evidence type="ECO:0000313" key="8">
    <source>
        <dbReference type="EMBL" id="MFH7566603.1"/>
    </source>
</evidence>
<keyword evidence="8" id="KW-0282">Flagellum</keyword>
<dbReference type="Gene3D" id="1.20.1330.10">
    <property type="entry name" value="f41 fragment of flagellin, N-terminal domain"/>
    <property type="match status" value="1"/>
</dbReference>
<dbReference type="Proteomes" id="UP001610706">
    <property type="component" value="Unassembled WGS sequence"/>
</dbReference>
<evidence type="ECO:0000256" key="5">
    <source>
        <dbReference type="ARBA" id="ARBA00023143"/>
    </source>
</evidence>
<evidence type="ECO:0000313" key="9">
    <source>
        <dbReference type="Proteomes" id="UP001610706"/>
    </source>
</evidence>
<evidence type="ECO:0000256" key="3">
    <source>
        <dbReference type="ARBA" id="ARBA00005709"/>
    </source>
</evidence>
<dbReference type="PRINTS" id="PR00207">
    <property type="entry name" value="FLAGELLIN"/>
</dbReference>
<proteinExistence type="inferred from homology"/>
<protein>
    <submittedName>
        <fullName evidence="8">Flagellin</fullName>
    </submittedName>
</protein>
<dbReference type="PANTHER" id="PTHR42792:SF2">
    <property type="entry name" value="FLAGELLIN"/>
    <property type="match status" value="1"/>
</dbReference>
<keyword evidence="5" id="KW-0975">Bacterial flagellum</keyword>
<dbReference type="SUPFAM" id="SSF64518">
    <property type="entry name" value="Phase 1 flagellin"/>
    <property type="match status" value="1"/>
</dbReference>
<feature type="domain" description="Flagellin N-terminal" evidence="7">
    <location>
        <begin position="3"/>
        <end position="88"/>
    </location>
</feature>
<evidence type="ECO:0000256" key="1">
    <source>
        <dbReference type="ARBA" id="ARBA00004365"/>
    </source>
</evidence>
<dbReference type="PANTHER" id="PTHR42792">
    <property type="entry name" value="FLAGELLIN"/>
    <property type="match status" value="1"/>
</dbReference>
<evidence type="ECO:0000259" key="7">
    <source>
        <dbReference type="Pfam" id="PF00669"/>
    </source>
</evidence>
<dbReference type="EMBL" id="JBGFTR010000084">
    <property type="protein sequence ID" value="MFH7566603.1"/>
    <property type="molecule type" value="Genomic_DNA"/>
</dbReference>
<feature type="non-terminal residue" evidence="8">
    <location>
        <position position="1"/>
    </location>
</feature>
<evidence type="ECO:0000256" key="2">
    <source>
        <dbReference type="ARBA" id="ARBA00004613"/>
    </source>
</evidence>
<keyword evidence="8" id="KW-0966">Cell projection</keyword>
<evidence type="ECO:0000256" key="4">
    <source>
        <dbReference type="ARBA" id="ARBA00022525"/>
    </source>
</evidence>
<dbReference type="Pfam" id="PF00669">
    <property type="entry name" value="Flagellin_N"/>
    <property type="match status" value="1"/>
</dbReference>
<keyword evidence="9" id="KW-1185">Reference proteome</keyword>
<accession>A0ABW7P549</accession>